<organism evidence="15">
    <name type="scientific">Cyberlindnera fabianii</name>
    <name type="common">Yeast</name>
    <name type="synonym">Hansenula fabianii</name>
    <dbReference type="NCBI Taxonomy" id="36022"/>
    <lineage>
        <taxon>Eukaryota</taxon>
        <taxon>Fungi</taxon>
        <taxon>Dikarya</taxon>
        <taxon>Ascomycota</taxon>
        <taxon>Saccharomycotina</taxon>
        <taxon>Saccharomycetes</taxon>
        <taxon>Phaffomycetales</taxon>
        <taxon>Phaffomycetaceae</taxon>
        <taxon>Cyberlindnera</taxon>
    </lineage>
</organism>
<evidence type="ECO:0000256" key="7">
    <source>
        <dbReference type="ARBA" id="ARBA00022824"/>
    </source>
</evidence>
<evidence type="ECO:0000256" key="10">
    <source>
        <dbReference type="ARBA" id="ARBA00023180"/>
    </source>
</evidence>
<evidence type="ECO:0000256" key="6">
    <source>
        <dbReference type="ARBA" id="ARBA00022729"/>
    </source>
</evidence>
<evidence type="ECO:0000256" key="9">
    <source>
        <dbReference type="ARBA" id="ARBA00023136"/>
    </source>
</evidence>
<dbReference type="GO" id="GO:0048288">
    <property type="term" value="P:nuclear membrane fusion involved in karyogamy"/>
    <property type="evidence" value="ECO:0007669"/>
    <property type="project" value="UniProtKB-UniRule"/>
</dbReference>
<evidence type="ECO:0000256" key="3">
    <source>
        <dbReference type="ARBA" id="ARBA00021601"/>
    </source>
</evidence>
<keyword evidence="11 13" id="KW-0539">Nucleus</keyword>
<evidence type="ECO:0000256" key="14">
    <source>
        <dbReference type="SAM" id="SignalP"/>
    </source>
</evidence>
<dbReference type="InterPro" id="IPR007292">
    <property type="entry name" value="Nuclear_fusion_Kar5"/>
</dbReference>
<proteinExistence type="inferred from homology"/>
<evidence type="ECO:0000256" key="8">
    <source>
        <dbReference type="ARBA" id="ARBA00022989"/>
    </source>
</evidence>
<accession>A0A061B0T3</accession>
<feature type="transmembrane region" description="Helical" evidence="13">
    <location>
        <begin position="391"/>
        <end position="411"/>
    </location>
</feature>
<reference evidence="15" key="1">
    <citation type="journal article" date="2014" name="Genome Announc.">
        <title>Genome sequence of the yeast Cyberlindnera fabianii (Hansenula fabianii).</title>
        <authorList>
            <person name="Freel K.C."/>
            <person name="Sarilar V."/>
            <person name="Neuveglise C."/>
            <person name="Devillers H."/>
            <person name="Friedrich A."/>
            <person name="Schacherer J."/>
        </authorList>
    </citation>
    <scope>NUCLEOTIDE SEQUENCE</scope>
    <source>
        <strain evidence="15">YJS4271</strain>
    </source>
</reference>
<keyword evidence="5 13" id="KW-0812">Transmembrane</keyword>
<dbReference type="PANTHER" id="PTHR28012">
    <property type="entry name" value="NUCLEAR FUSION PROTEIN KAR5"/>
    <property type="match status" value="1"/>
</dbReference>
<evidence type="ECO:0000256" key="2">
    <source>
        <dbReference type="ARBA" id="ARBA00010473"/>
    </source>
</evidence>
<feature type="transmembrane region" description="Helical" evidence="13">
    <location>
        <begin position="418"/>
        <end position="439"/>
    </location>
</feature>
<sequence>MLYTTTMLNQLAHLLPLTAAALFSIHPSSSDSYTINDILFRYRNLTAQQREISFYKEQPQYDTSCVRTALDPILGQCLKSSVNDIDPQLRAATAAKLSVCEFEVAGIGYPEECHGRKGGYFFGGDSVDYALCVMTMEKRSQWWTTYSGYYRSIGEICLQESLPYEKEEIWKVFLDVTEHYENVFEVLQDYVDASEKFKMESKASFEKMSSLMNQMKASGEQNMDKIDMMWEYITKQMERLSSMSVAVTTLAKEQTDSLESNILSFFQSIDTRFTSELETLRNRFLSDLEQRDLLMSTSVEATRAALLTLNRQLSSTYEISKDLHLNVEASSQSADSLNESLSSMNGIVDSLKSGVKDATDVITTMNDVLLDNVLVRGMLFVASDWRVKLEAVLVTGTLTVVTFATCVMVSYRVNVFKYVGIFVVSVVVGSCLGTVFLLVGKVVDQELEKRVMEGITNRTEFIQ</sequence>
<evidence type="ECO:0000256" key="5">
    <source>
        <dbReference type="ARBA" id="ARBA00022692"/>
    </source>
</evidence>
<dbReference type="AlphaFoldDB" id="A0A061B0T3"/>
<keyword evidence="9 13" id="KW-0472">Membrane</keyword>
<comment type="similarity">
    <text evidence="2 13">Belongs to the KAR5 family.</text>
</comment>
<keyword evidence="4 13" id="KW-0415">Karyogamy</keyword>
<dbReference type="VEuPathDB" id="FungiDB:BON22_2167"/>
<comment type="function">
    <text evidence="1 13">Required for nuclear membrane fusion during karyogamy.</text>
</comment>
<name>A0A061B0T3_CYBFA</name>
<keyword evidence="8 13" id="KW-1133">Transmembrane helix</keyword>
<evidence type="ECO:0000313" key="15">
    <source>
        <dbReference type="EMBL" id="CDR40610.1"/>
    </source>
</evidence>
<evidence type="ECO:0000256" key="12">
    <source>
        <dbReference type="ARBA" id="ARBA00031468"/>
    </source>
</evidence>
<dbReference type="Pfam" id="PF04163">
    <property type="entry name" value="Tht1"/>
    <property type="match status" value="1"/>
</dbReference>
<dbReference type="EMBL" id="LK052890">
    <property type="protein sequence ID" value="CDR40610.1"/>
    <property type="molecule type" value="Genomic_DNA"/>
</dbReference>
<dbReference type="OrthoDB" id="5311848at2759"/>
<evidence type="ECO:0000256" key="1">
    <source>
        <dbReference type="ARBA" id="ARBA00003389"/>
    </source>
</evidence>
<protein>
    <recommendedName>
        <fullName evidence="3 13">Nuclear fusion protein KAR5</fullName>
    </recommendedName>
    <alternativeName>
        <fullName evidence="12 13">Karyogamy protein 5</fullName>
    </alternativeName>
</protein>
<comment type="subcellular location">
    <subcellularLocation>
        <location evidence="13">Endoplasmic reticulum membrane</location>
    </subcellularLocation>
    <subcellularLocation>
        <location evidence="13">Nucleus membrane</location>
    </subcellularLocation>
</comment>
<dbReference type="PhylomeDB" id="A0A061B0T3"/>
<feature type="chain" id="PRO_5001599020" description="Nuclear fusion protein KAR5" evidence="14">
    <location>
        <begin position="21"/>
        <end position="463"/>
    </location>
</feature>
<evidence type="ECO:0000256" key="4">
    <source>
        <dbReference type="ARBA" id="ARBA00022459"/>
    </source>
</evidence>
<dbReference type="GO" id="GO:0000742">
    <property type="term" value="P:karyogamy involved in conjugation with cellular fusion"/>
    <property type="evidence" value="ECO:0007669"/>
    <property type="project" value="UniProtKB-UniRule"/>
</dbReference>
<gene>
    <name evidence="15" type="ORF">CYFA0S_05e02410g</name>
</gene>
<dbReference type="PANTHER" id="PTHR28012:SF1">
    <property type="entry name" value="NUCLEAR FUSION PROTEIN KAR5"/>
    <property type="match status" value="1"/>
</dbReference>
<dbReference type="GO" id="GO:0005789">
    <property type="term" value="C:endoplasmic reticulum membrane"/>
    <property type="evidence" value="ECO:0007669"/>
    <property type="project" value="UniProtKB-SubCell"/>
</dbReference>
<evidence type="ECO:0000256" key="11">
    <source>
        <dbReference type="ARBA" id="ARBA00023242"/>
    </source>
</evidence>
<dbReference type="GO" id="GO:0031965">
    <property type="term" value="C:nuclear membrane"/>
    <property type="evidence" value="ECO:0007669"/>
    <property type="project" value="UniProtKB-SubCell"/>
</dbReference>
<keyword evidence="7 13" id="KW-0256">Endoplasmic reticulum</keyword>
<keyword evidence="10" id="KW-0325">Glycoprotein</keyword>
<keyword evidence="6 13" id="KW-0732">Signal</keyword>
<feature type="signal peptide" evidence="14">
    <location>
        <begin position="1"/>
        <end position="20"/>
    </location>
</feature>
<evidence type="ECO:0000256" key="13">
    <source>
        <dbReference type="RuleBase" id="RU368082"/>
    </source>
</evidence>